<dbReference type="EMBL" id="JAEACU010000008">
    <property type="protein sequence ID" value="KAH7520944.1"/>
    <property type="molecule type" value="Genomic_DNA"/>
</dbReference>
<dbReference type="PANTHER" id="PTHR34193:SF10">
    <property type="entry name" value="DUF1645 FAMILY PROTEIN"/>
    <property type="match status" value="1"/>
</dbReference>
<reference evidence="1" key="1">
    <citation type="journal article" date="2021" name="Front. Plant Sci.">
        <title>Chromosome-Scale Genome Assembly for Chinese Sour Jujube and Insights Into Its Genome Evolution and Domestication Signature.</title>
        <authorList>
            <person name="Shen L.-Y."/>
            <person name="Luo H."/>
            <person name="Wang X.-L."/>
            <person name="Wang X.-M."/>
            <person name="Qiu X.-J."/>
            <person name="Liu H."/>
            <person name="Zhou S.-S."/>
            <person name="Jia K.-H."/>
            <person name="Nie S."/>
            <person name="Bao Y.-T."/>
            <person name="Zhang R.-G."/>
            <person name="Yun Q.-Z."/>
            <person name="Chai Y.-H."/>
            <person name="Lu J.-Y."/>
            <person name="Li Y."/>
            <person name="Zhao S.-W."/>
            <person name="Mao J.-F."/>
            <person name="Jia S.-G."/>
            <person name="Mao Y.-M."/>
        </authorList>
    </citation>
    <scope>NUCLEOTIDE SEQUENCE</scope>
    <source>
        <strain evidence="1">AT0</strain>
        <tissue evidence="1">Leaf</tissue>
    </source>
</reference>
<comment type="caution">
    <text evidence="1">The sequence shown here is derived from an EMBL/GenBank/DDBJ whole genome shotgun (WGS) entry which is preliminary data.</text>
</comment>
<name>A0A978V128_ZIZJJ</name>
<protein>
    <submittedName>
        <fullName evidence="1">Uncharacterized protein</fullName>
    </submittedName>
</protein>
<dbReference type="AlphaFoldDB" id="A0A978V128"/>
<dbReference type="Proteomes" id="UP000813462">
    <property type="component" value="Unassembled WGS sequence"/>
</dbReference>
<sequence>MKTEHFTALLIELCRTHDKTRFTIEEAACSPTYKIHSRRASTGDKEFNFWGARKSKYVENFSDHITNGDLEFQAKGQMDQDGFGVYSSPLWEANTLIDIKCESSTSYELSEYRRELMKMIHNMSKSSYELSLKDIVDEHGLQDVGEKIAIRHRSFHLDTEAQVEKHNNKKVNSKTGQLPRTASLENETVPMKLFFPTSHTRKQKL</sequence>
<proteinExistence type="predicted"/>
<dbReference type="PANTHER" id="PTHR34193">
    <property type="entry name" value="OS11G0199801 PROTEIN"/>
    <property type="match status" value="1"/>
</dbReference>
<accession>A0A978V128</accession>
<evidence type="ECO:0000313" key="1">
    <source>
        <dbReference type="EMBL" id="KAH7520944.1"/>
    </source>
</evidence>
<evidence type="ECO:0000313" key="2">
    <source>
        <dbReference type="Proteomes" id="UP000813462"/>
    </source>
</evidence>
<organism evidence="1 2">
    <name type="scientific">Ziziphus jujuba var. spinosa</name>
    <dbReference type="NCBI Taxonomy" id="714518"/>
    <lineage>
        <taxon>Eukaryota</taxon>
        <taxon>Viridiplantae</taxon>
        <taxon>Streptophyta</taxon>
        <taxon>Embryophyta</taxon>
        <taxon>Tracheophyta</taxon>
        <taxon>Spermatophyta</taxon>
        <taxon>Magnoliopsida</taxon>
        <taxon>eudicotyledons</taxon>
        <taxon>Gunneridae</taxon>
        <taxon>Pentapetalae</taxon>
        <taxon>rosids</taxon>
        <taxon>fabids</taxon>
        <taxon>Rosales</taxon>
        <taxon>Rhamnaceae</taxon>
        <taxon>Paliureae</taxon>
        <taxon>Ziziphus</taxon>
    </lineage>
</organism>
<gene>
    <name evidence="1" type="ORF">FEM48_Zijuj08G0199400</name>
</gene>